<evidence type="ECO:0000313" key="4">
    <source>
        <dbReference type="EMBL" id="KAF5826607.1"/>
    </source>
</evidence>
<comment type="caution">
    <text evidence="4">The sequence shown here is derived from an EMBL/GenBank/DDBJ whole genome shotgun (WGS) entry which is preliminary data.</text>
</comment>
<proteinExistence type="inferred from homology"/>
<keyword evidence="2" id="KW-0804">Transcription</keyword>
<gene>
    <name evidence="4" type="ORF">DUNSADRAFT_2545</name>
</gene>
<keyword evidence="3" id="KW-0809">Transit peptide</keyword>
<reference evidence="4" key="1">
    <citation type="submission" date="2017-08" db="EMBL/GenBank/DDBJ databases">
        <authorList>
            <person name="Polle J.E."/>
            <person name="Barry K."/>
            <person name="Cushman J."/>
            <person name="Schmutz J."/>
            <person name="Tran D."/>
            <person name="Hathwaick L.T."/>
            <person name="Yim W.C."/>
            <person name="Jenkins J."/>
            <person name="Mckie-Krisberg Z.M."/>
            <person name="Prochnik S."/>
            <person name="Lindquist E."/>
            <person name="Dockter R.B."/>
            <person name="Adam C."/>
            <person name="Molina H."/>
            <person name="Bunkerborg J."/>
            <person name="Jin E."/>
            <person name="Buchheim M."/>
            <person name="Magnuson J."/>
        </authorList>
    </citation>
    <scope>NUCLEOTIDE SEQUENCE</scope>
    <source>
        <strain evidence="4">CCAP 19/18</strain>
    </source>
</reference>
<dbReference type="Gene3D" id="1.25.70.10">
    <property type="entry name" value="Transcription termination factor 3, mitochondrial"/>
    <property type="match status" value="1"/>
</dbReference>
<keyword evidence="5" id="KW-1185">Reference proteome</keyword>
<name>A0ABQ7FW52_DUNSA</name>
<keyword evidence="2" id="KW-0805">Transcription regulation</keyword>
<sequence>MDQSRNLEHEPTSMNQKHGSIAWIKSMDQSRSVEHEPRAWIKSMDQKHGSRVRCKAWVRSVDQSMEQKHHRHYPIVTIQSTRLKDTGGHLVTSACRRISRLAQTLPDTAALCKSRGLPMQLIVSTRPDILLYSPETLMAKIDSLPSILEVSPRRARDLIVAWPALLRHSAQALKERYQTLVQLFRSLPKSFVAELLSTTPTLLAYSPASLRAKFAALVSK</sequence>
<protein>
    <recommendedName>
        <fullName evidence="6">Encoded protein</fullName>
    </recommendedName>
</protein>
<accession>A0ABQ7FW52</accession>
<evidence type="ECO:0008006" key="6">
    <source>
        <dbReference type="Google" id="ProtNLM"/>
    </source>
</evidence>
<evidence type="ECO:0000313" key="5">
    <source>
        <dbReference type="Proteomes" id="UP000815325"/>
    </source>
</evidence>
<dbReference type="InterPro" id="IPR003690">
    <property type="entry name" value="MTERF"/>
</dbReference>
<dbReference type="Pfam" id="PF02536">
    <property type="entry name" value="mTERF"/>
    <property type="match status" value="1"/>
</dbReference>
<dbReference type="InterPro" id="IPR038538">
    <property type="entry name" value="MTERF_sf"/>
</dbReference>
<evidence type="ECO:0000256" key="3">
    <source>
        <dbReference type="ARBA" id="ARBA00022946"/>
    </source>
</evidence>
<dbReference type="Proteomes" id="UP000815325">
    <property type="component" value="Unassembled WGS sequence"/>
</dbReference>
<dbReference type="EMBL" id="MU070811">
    <property type="protein sequence ID" value="KAF5826607.1"/>
    <property type="molecule type" value="Genomic_DNA"/>
</dbReference>
<keyword evidence="2" id="KW-0806">Transcription termination</keyword>
<evidence type="ECO:0000256" key="2">
    <source>
        <dbReference type="ARBA" id="ARBA00022472"/>
    </source>
</evidence>
<evidence type="ECO:0000256" key="1">
    <source>
        <dbReference type="ARBA" id="ARBA00007692"/>
    </source>
</evidence>
<organism evidence="4 5">
    <name type="scientific">Dunaliella salina</name>
    <name type="common">Green alga</name>
    <name type="synonym">Protococcus salinus</name>
    <dbReference type="NCBI Taxonomy" id="3046"/>
    <lineage>
        <taxon>Eukaryota</taxon>
        <taxon>Viridiplantae</taxon>
        <taxon>Chlorophyta</taxon>
        <taxon>core chlorophytes</taxon>
        <taxon>Chlorophyceae</taxon>
        <taxon>CS clade</taxon>
        <taxon>Chlamydomonadales</taxon>
        <taxon>Dunaliellaceae</taxon>
        <taxon>Dunaliella</taxon>
    </lineage>
</organism>
<comment type="similarity">
    <text evidence="1">Belongs to the mTERF family.</text>
</comment>